<dbReference type="RefSeq" id="XP_024726121.1">
    <property type="nucleotide sequence ID" value="XM_024887684.1"/>
</dbReference>
<gene>
    <name evidence="1" type="ORF">K444DRAFT_670897</name>
</gene>
<dbReference type="AlphaFoldDB" id="A0A2J6SEM3"/>
<evidence type="ECO:0000313" key="1">
    <source>
        <dbReference type="EMBL" id="PMD49217.1"/>
    </source>
</evidence>
<dbReference type="Proteomes" id="UP000235371">
    <property type="component" value="Unassembled WGS sequence"/>
</dbReference>
<proteinExistence type="predicted"/>
<sequence>MRFSKVGKTELFFGVLGVHEMRREYFRNREQRNPFALTTRFHQPPGALQKFMECRHSCSVILIDTQNSYPQSYAAEFMGLSALKAAARFLSNNHPEVIDHDFLSSITHFEAGVLPSVGECVVFQSAVNGRCLNKQCNTPGAFGRNGKTMSNRISFVLTSSNSYSKVFLDWVRVEVHLFKKMNPLHARVRMRRFVMASKTSDDEEALAKDF</sequence>
<accession>A0A2J6SEM3</accession>
<protein>
    <submittedName>
        <fullName evidence="1">Uncharacterized protein</fullName>
    </submittedName>
</protein>
<evidence type="ECO:0000313" key="2">
    <source>
        <dbReference type="Proteomes" id="UP000235371"/>
    </source>
</evidence>
<name>A0A2J6SEM3_9HELO</name>
<dbReference type="InParanoid" id="A0A2J6SEM3"/>
<dbReference type="EMBL" id="KZ613921">
    <property type="protein sequence ID" value="PMD49217.1"/>
    <property type="molecule type" value="Genomic_DNA"/>
</dbReference>
<keyword evidence="2" id="KW-1185">Reference proteome</keyword>
<dbReference type="GeneID" id="36595760"/>
<organism evidence="1 2">
    <name type="scientific">Hyaloscypha bicolor E</name>
    <dbReference type="NCBI Taxonomy" id="1095630"/>
    <lineage>
        <taxon>Eukaryota</taxon>
        <taxon>Fungi</taxon>
        <taxon>Dikarya</taxon>
        <taxon>Ascomycota</taxon>
        <taxon>Pezizomycotina</taxon>
        <taxon>Leotiomycetes</taxon>
        <taxon>Helotiales</taxon>
        <taxon>Hyaloscyphaceae</taxon>
        <taxon>Hyaloscypha</taxon>
        <taxon>Hyaloscypha bicolor</taxon>
    </lineage>
</organism>
<reference evidence="1 2" key="1">
    <citation type="submission" date="2016-04" db="EMBL/GenBank/DDBJ databases">
        <title>A degradative enzymes factory behind the ericoid mycorrhizal symbiosis.</title>
        <authorList>
            <consortium name="DOE Joint Genome Institute"/>
            <person name="Martino E."/>
            <person name="Morin E."/>
            <person name="Grelet G."/>
            <person name="Kuo A."/>
            <person name="Kohler A."/>
            <person name="Daghino S."/>
            <person name="Barry K."/>
            <person name="Choi C."/>
            <person name="Cichocki N."/>
            <person name="Clum A."/>
            <person name="Copeland A."/>
            <person name="Hainaut M."/>
            <person name="Haridas S."/>
            <person name="Labutti K."/>
            <person name="Lindquist E."/>
            <person name="Lipzen A."/>
            <person name="Khouja H.-R."/>
            <person name="Murat C."/>
            <person name="Ohm R."/>
            <person name="Olson A."/>
            <person name="Spatafora J."/>
            <person name="Veneault-Fourrey C."/>
            <person name="Henrissat B."/>
            <person name="Grigoriev I."/>
            <person name="Martin F."/>
            <person name="Perotto S."/>
        </authorList>
    </citation>
    <scope>NUCLEOTIDE SEQUENCE [LARGE SCALE GENOMIC DNA]</scope>
    <source>
        <strain evidence="1 2">E</strain>
    </source>
</reference>